<reference evidence="5 6" key="1">
    <citation type="journal article" date="2015" name="Genome Biol. Evol.">
        <title>Phylogenomic analyses indicate that early fungi evolved digesting cell walls of algal ancestors of land plants.</title>
        <authorList>
            <person name="Chang Y."/>
            <person name="Wang S."/>
            <person name="Sekimoto S."/>
            <person name="Aerts A.L."/>
            <person name="Choi C."/>
            <person name="Clum A."/>
            <person name="LaButti K.M."/>
            <person name="Lindquist E.A."/>
            <person name="Yee Ngan C."/>
            <person name="Ohm R.A."/>
            <person name="Salamov A.A."/>
            <person name="Grigoriev I.V."/>
            <person name="Spatafora J.W."/>
            <person name="Berbee M.L."/>
        </authorList>
    </citation>
    <scope>NUCLEOTIDE SEQUENCE [LARGE SCALE GENOMIC DNA]</scope>
    <source>
        <strain evidence="5 6">NRRL 28638</strain>
    </source>
</reference>
<evidence type="ECO:0000256" key="3">
    <source>
        <dbReference type="ARBA" id="ARBA00023180"/>
    </source>
</evidence>
<dbReference type="STRING" id="796925.A0A137NST6"/>
<evidence type="ECO:0000259" key="4">
    <source>
        <dbReference type="PROSITE" id="PS50015"/>
    </source>
</evidence>
<gene>
    <name evidence="5" type="ORF">CONCODRAFT_12522</name>
</gene>
<feature type="domain" description="Saposin B-type" evidence="4">
    <location>
        <begin position="88"/>
        <end position="174"/>
    </location>
</feature>
<dbReference type="GO" id="GO:0008081">
    <property type="term" value="F:phosphoric diester hydrolase activity"/>
    <property type="evidence" value="ECO:0007669"/>
    <property type="project" value="TreeGrafter"/>
</dbReference>
<keyword evidence="3" id="KW-0325">Glycoprotein</keyword>
<evidence type="ECO:0000313" key="6">
    <source>
        <dbReference type="Proteomes" id="UP000070444"/>
    </source>
</evidence>
<evidence type="ECO:0000256" key="2">
    <source>
        <dbReference type="ARBA" id="ARBA00023157"/>
    </source>
</evidence>
<dbReference type="EMBL" id="KQ964816">
    <property type="protein sequence ID" value="KXN65788.1"/>
    <property type="molecule type" value="Genomic_DNA"/>
</dbReference>
<dbReference type="PANTHER" id="PTHR10340">
    <property type="entry name" value="SPHINGOMYELIN PHOSPHODIESTERASE"/>
    <property type="match status" value="1"/>
</dbReference>
<dbReference type="PROSITE" id="PS50015">
    <property type="entry name" value="SAP_B"/>
    <property type="match status" value="1"/>
</dbReference>
<dbReference type="AlphaFoldDB" id="A0A137NST6"/>
<dbReference type="SUPFAM" id="SSF47862">
    <property type="entry name" value="Saposin"/>
    <property type="match status" value="1"/>
</dbReference>
<dbReference type="GO" id="GO:0005615">
    <property type="term" value="C:extracellular space"/>
    <property type="evidence" value="ECO:0007669"/>
    <property type="project" value="TreeGrafter"/>
</dbReference>
<keyword evidence="2" id="KW-1015">Disulfide bond</keyword>
<dbReference type="InterPro" id="IPR008139">
    <property type="entry name" value="SaposinB_dom"/>
</dbReference>
<keyword evidence="6" id="KW-1185">Reference proteome</keyword>
<name>A0A137NST6_CONC2</name>
<dbReference type="Proteomes" id="UP000070444">
    <property type="component" value="Unassembled WGS sequence"/>
</dbReference>
<evidence type="ECO:0000256" key="1">
    <source>
        <dbReference type="ARBA" id="ARBA00022801"/>
    </source>
</evidence>
<keyword evidence="1" id="KW-0378">Hydrolase</keyword>
<dbReference type="PANTHER" id="PTHR10340:SF34">
    <property type="entry name" value="SPHINGOMYELIN PHOSPHODIESTERASE"/>
    <property type="match status" value="1"/>
</dbReference>
<dbReference type="OrthoDB" id="282973at2759"/>
<protein>
    <recommendedName>
        <fullName evidence="4">Saposin B-type domain-containing protein</fullName>
    </recommendedName>
</protein>
<sequence>MIIKIWSIAFISFTRTPIHKEQSENSYLDSKWIDSNFSDIEKVEEWEQLSNRYIDKLENNQIQDITEPTKFSLIDLVAPIFTRSNSSSSSSCRACEVSIKNAHRLTKVPFSRKLLLKILLTGCKRRGIASSECDGMVAAYGSVYLDVIHDMDFGKPYMGQLACFHLLRVCPHPELPDAEWNLPAPKKISAPQPSGKELKILHLSDLHYDSNYIGGTEADCRRTICCQKDSIKDENSTYVIKAPASKWGEY</sequence>
<accession>A0A137NST6</accession>
<proteinExistence type="predicted"/>
<feature type="non-terminal residue" evidence="5">
    <location>
        <position position="250"/>
    </location>
</feature>
<dbReference type="InterPro" id="IPR011001">
    <property type="entry name" value="Saposin-like"/>
</dbReference>
<organism evidence="5 6">
    <name type="scientific">Conidiobolus coronatus (strain ATCC 28846 / CBS 209.66 / NRRL 28638)</name>
    <name type="common">Delacroixia coronata</name>
    <dbReference type="NCBI Taxonomy" id="796925"/>
    <lineage>
        <taxon>Eukaryota</taxon>
        <taxon>Fungi</taxon>
        <taxon>Fungi incertae sedis</taxon>
        <taxon>Zoopagomycota</taxon>
        <taxon>Entomophthoromycotina</taxon>
        <taxon>Entomophthoromycetes</taxon>
        <taxon>Entomophthorales</taxon>
        <taxon>Ancylistaceae</taxon>
        <taxon>Conidiobolus</taxon>
    </lineage>
</organism>
<evidence type="ECO:0000313" key="5">
    <source>
        <dbReference type="EMBL" id="KXN65788.1"/>
    </source>
</evidence>